<reference evidence="1" key="1">
    <citation type="submission" date="2020-05" db="EMBL/GenBank/DDBJ databases">
        <authorList>
            <person name="Chiriac C."/>
            <person name="Salcher M."/>
            <person name="Ghai R."/>
            <person name="Kavagutti S V."/>
        </authorList>
    </citation>
    <scope>NUCLEOTIDE SEQUENCE</scope>
</reference>
<name>A0A6J5RSC1_9CAUD</name>
<gene>
    <name evidence="1" type="ORF">UFOVP1296_1</name>
</gene>
<accession>A0A6J5RSC1</accession>
<sequence>PMTKINHLHTSLTEPLSTYRQCDVQTILDQMSPEVTSLVSGGLHKRIVSVDKEGEYTPVGVLLPMEDNLAVRVLYTYFDFYEVQQIKIDGDKMTINMAFDGVDAMHLGLAVLEASVPEEEE</sequence>
<proteinExistence type="predicted"/>
<organism evidence="1">
    <name type="scientific">uncultured Caudovirales phage</name>
    <dbReference type="NCBI Taxonomy" id="2100421"/>
    <lineage>
        <taxon>Viruses</taxon>
        <taxon>Duplodnaviria</taxon>
        <taxon>Heunggongvirae</taxon>
        <taxon>Uroviricota</taxon>
        <taxon>Caudoviricetes</taxon>
        <taxon>Peduoviridae</taxon>
        <taxon>Maltschvirus</taxon>
        <taxon>Maltschvirus maltsch</taxon>
    </lineage>
</organism>
<protein>
    <submittedName>
        <fullName evidence="1">Uncharacterized protein</fullName>
    </submittedName>
</protein>
<feature type="non-terminal residue" evidence="1">
    <location>
        <position position="1"/>
    </location>
</feature>
<dbReference type="EMBL" id="LR797240">
    <property type="protein sequence ID" value="CAB4195255.1"/>
    <property type="molecule type" value="Genomic_DNA"/>
</dbReference>
<evidence type="ECO:0000313" key="1">
    <source>
        <dbReference type="EMBL" id="CAB4195255.1"/>
    </source>
</evidence>